<dbReference type="Pfam" id="PF01882">
    <property type="entry name" value="DUF58"/>
    <property type="match status" value="1"/>
</dbReference>
<dbReference type="EMBL" id="CP058649">
    <property type="protein sequence ID" value="QUI23110.1"/>
    <property type="molecule type" value="Genomic_DNA"/>
</dbReference>
<name>A0A8J8SGT4_9FIRM</name>
<keyword evidence="3" id="KW-1185">Reference proteome</keyword>
<dbReference type="RefSeq" id="WP_212698610.1">
    <property type="nucleotide sequence ID" value="NZ_CP058649.1"/>
</dbReference>
<evidence type="ECO:0000259" key="1">
    <source>
        <dbReference type="Pfam" id="PF01882"/>
    </source>
</evidence>
<dbReference type="PANTHER" id="PTHR33608">
    <property type="entry name" value="BLL2464 PROTEIN"/>
    <property type="match status" value="1"/>
</dbReference>
<dbReference type="InterPro" id="IPR002881">
    <property type="entry name" value="DUF58"/>
</dbReference>
<gene>
    <name evidence="2" type="ORF">HZI73_12795</name>
</gene>
<dbReference type="AlphaFoldDB" id="A0A8J8SGT4"/>
<sequence length="289" mass="33474">MMNEQIFTSDFLNKLERLSVHVTALMSHGGAGNRKSKAKGMSVEFSDYRKYVPSDDFRRIDWHAYGRFKKLYVKLFMEEKEAIIRLFIDNSKSMSYGGKDMMALRLAGAFSYLALNHLDKVLLNPLHAGEENVFLGQGKHAFGHYMHYLERISFQGASSRLDNIKRMHVQGSGLSIIISDFFIEDEMEDIVKFLRYKRQQVLLLHVLSEEELNPQLDGRLKLTDSETGEEKNLMMTPQLLSKYQLALDKFQHHMKDISYKYDAHYVSVNARDSIEKIILEELLGSFVTL</sequence>
<feature type="domain" description="DUF58" evidence="1">
    <location>
        <begin position="47"/>
        <end position="243"/>
    </location>
</feature>
<reference evidence="2" key="1">
    <citation type="submission" date="2020-07" db="EMBL/GenBank/DDBJ databases">
        <title>Vallitalea pronyensis genome.</title>
        <authorList>
            <person name="Postec A."/>
        </authorList>
    </citation>
    <scope>NUCLEOTIDE SEQUENCE</scope>
    <source>
        <strain evidence="2">FatNI3</strain>
    </source>
</reference>
<dbReference type="KEGG" id="vpy:HZI73_12795"/>
<dbReference type="Proteomes" id="UP000683246">
    <property type="component" value="Chromosome"/>
</dbReference>
<organism evidence="2 3">
    <name type="scientific">Vallitalea pronyensis</name>
    <dbReference type="NCBI Taxonomy" id="1348613"/>
    <lineage>
        <taxon>Bacteria</taxon>
        <taxon>Bacillati</taxon>
        <taxon>Bacillota</taxon>
        <taxon>Clostridia</taxon>
        <taxon>Lachnospirales</taxon>
        <taxon>Vallitaleaceae</taxon>
        <taxon>Vallitalea</taxon>
    </lineage>
</organism>
<accession>A0A8J8SGT4</accession>
<evidence type="ECO:0000313" key="3">
    <source>
        <dbReference type="Proteomes" id="UP000683246"/>
    </source>
</evidence>
<dbReference type="PANTHER" id="PTHR33608:SF7">
    <property type="entry name" value="DUF58 DOMAIN-CONTAINING PROTEIN"/>
    <property type="match status" value="1"/>
</dbReference>
<proteinExistence type="predicted"/>
<protein>
    <submittedName>
        <fullName evidence="2">DUF58 domain-containing protein</fullName>
    </submittedName>
</protein>
<evidence type="ECO:0000313" key="2">
    <source>
        <dbReference type="EMBL" id="QUI23110.1"/>
    </source>
</evidence>